<gene>
    <name evidence="3" type="ORF">ETSY1_44405</name>
</gene>
<evidence type="ECO:0000313" key="3">
    <source>
        <dbReference type="EMBL" id="ETW92266.1"/>
    </source>
</evidence>
<dbReference type="InterPro" id="IPR051083">
    <property type="entry name" value="GrpII_Intron_Splice-Mob/Def"/>
</dbReference>
<dbReference type="PANTHER" id="PTHR34047:SF10">
    <property type="entry name" value="GROUP II INTRON-ASSOCIATED OPEN READING FRAME"/>
    <property type="match status" value="1"/>
</dbReference>
<dbReference type="AlphaFoldDB" id="W4L4L6"/>
<feature type="non-terminal residue" evidence="3">
    <location>
        <position position="195"/>
    </location>
</feature>
<sequence length="195" mass="22052">MVKNALEPFWEARFEGISYGFRPGRGCHDAIERVFNLARSGTTRPWVLDADIEGAFNNIGHSALVEAIGNFPARELIKQWLKAGYVEDEMLHPTDAGVPQGGVVSPLLLNVALHGMERALGISYTPRGWLQGTYALVRYADDFAVFCPTQEKAIEAQEILSQWLRVRGLRLSDEKTHIRHLREGFNFLAFNIRHY</sequence>
<dbReference type="CDD" id="cd01651">
    <property type="entry name" value="RT_G2_intron"/>
    <property type="match status" value="1"/>
</dbReference>
<dbReference type="SUPFAM" id="SSF56672">
    <property type="entry name" value="DNA/RNA polymerases"/>
    <property type="match status" value="1"/>
</dbReference>
<name>W4L4L6_ENTF1</name>
<reference evidence="3 4" key="1">
    <citation type="journal article" date="2014" name="Nature">
        <title>An environmental bacterial taxon with a large and distinct metabolic repertoire.</title>
        <authorList>
            <person name="Wilson M.C."/>
            <person name="Mori T."/>
            <person name="Ruckert C."/>
            <person name="Uria A.R."/>
            <person name="Helf M.J."/>
            <person name="Takada K."/>
            <person name="Gernert C."/>
            <person name="Steffens U.A."/>
            <person name="Heycke N."/>
            <person name="Schmitt S."/>
            <person name="Rinke C."/>
            <person name="Helfrich E.J."/>
            <person name="Brachmann A.O."/>
            <person name="Gurgui C."/>
            <person name="Wakimoto T."/>
            <person name="Kracht M."/>
            <person name="Crusemann M."/>
            <person name="Hentschel U."/>
            <person name="Abe I."/>
            <person name="Matsunaga S."/>
            <person name="Kalinowski J."/>
            <person name="Takeyama H."/>
            <person name="Piel J."/>
        </authorList>
    </citation>
    <scope>NUCLEOTIDE SEQUENCE [LARGE SCALE GENOMIC DNA]</scope>
    <source>
        <strain evidence="4">TSY1</strain>
    </source>
</reference>
<dbReference type="Proteomes" id="UP000019141">
    <property type="component" value="Unassembled WGS sequence"/>
</dbReference>
<keyword evidence="4" id="KW-1185">Reference proteome</keyword>
<dbReference type="Pfam" id="PF00078">
    <property type="entry name" value="RVT_1"/>
    <property type="match status" value="1"/>
</dbReference>
<dbReference type="InterPro" id="IPR000477">
    <property type="entry name" value="RT_dom"/>
</dbReference>
<organism evidence="3 4">
    <name type="scientific">Entotheonella factor</name>
    <dbReference type="NCBI Taxonomy" id="1429438"/>
    <lineage>
        <taxon>Bacteria</taxon>
        <taxon>Pseudomonadati</taxon>
        <taxon>Nitrospinota/Tectimicrobiota group</taxon>
        <taxon>Candidatus Tectimicrobiota</taxon>
        <taxon>Candidatus Entotheonellia</taxon>
        <taxon>Candidatus Entotheonellales</taxon>
        <taxon>Candidatus Entotheonellaceae</taxon>
        <taxon>Candidatus Entotheonella</taxon>
    </lineage>
</organism>
<evidence type="ECO:0000259" key="2">
    <source>
        <dbReference type="PROSITE" id="PS50878"/>
    </source>
</evidence>
<dbReference type="EMBL" id="AZHW01001563">
    <property type="protein sequence ID" value="ETW92266.1"/>
    <property type="molecule type" value="Genomic_DNA"/>
</dbReference>
<proteinExistence type="inferred from homology"/>
<dbReference type="HOGENOM" id="CLU_013584_7_1_7"/>
<comment type="similarity">
    <text evidence="1">Belongs to the bacterial reverse transcriptase family.</text>
</comment>
<dbReference type="InterPro" id="IPR043502">
    <property type="entry name" value="DNA/RNA_pol_sf"/>
</dbReference>
<comment type="caution">
    <text evidence="3">The sequence shown here is derived from an EMBL/GenBank/DDBJ whole genome shotgun (WGS) entry which is preliminary data.</text>
</comment>
<evidence type="ECO:0000256" key="1">
    <source>
        <dbReference type="ARBA" id="ARBA00034120"/>
    </source>
</evidence>
<feature type="domain" description="Reverse transcriptase" evidence="2">
    <location>
        <begin position="1"/>
        <end position="192"/>
    </location>
</feature>
<accession>W4L4L6</accession>
<evidence type="ECO:0000313" key="4">
    <source>
        <dbReference type="Proteomes" id="UP000019141"/>
    </source>
</evidence>
<dbReference type="PROSITE" id="PS50878">
    <property type="entry name" value="RT_POL"/>
    <property type="match status" value="1"/>
</dbReference>
<dbReference type="PANTHER" id="PTHR34047">
    <property type="entry name" value="NUCLEAR INTRON MATURASE 1, MITOCHONDRIAL-RELATED"/>
    <property type="match status" value="1"/>
</dbReference>
<protein>
    <recommendedName>
        <fullName evidence="2">Reverse transcriptase domain-containing protein</fullName>
    </recommendedName>
</protein>